<keyword evidence="6" id="KW-1185">Reference proteome</keyword>
<reference evidence="5" key="2">
    <citation type="submission" date="2025-08" db="UniProtKB">
        <authorList>
            <consortium name="Ensembl"/>
        </authorList>
    </citation>
    <scope>IDENTIFICATION</scope>
</reference>
<dbReference type="SMART" id="SM00028">
    <property type="entry name" value="TPR"/>
    <property type="match status" value="3"/>
</dbReference>
<dbReference type="SUPFAM" id="SSF48452">
    <property type="entry name" value="TPR-like"/>
    <property type="match status" value="1"/>
</dbReference>
<dbReference type="Ensembl" id="ENSLACT00000004879.1">
    <property type="protein sequence ID" value="ENSLACP00000004837.1"/>
    <property type="gene ID" value="ENSLACG00000004301.1"/>
</dbReference>
<feature type="domain" description="Cns1/TTC4 wheel" evidence="4">
    <location>
        <begin position="276"/>
        <end position="380"/>
    </location>
</feature>
<reference evidence="5" key="3">
    <citation type="submission" date="2025-09" db="UniProtKB">
        <authorList>
            <consortium name="Ensembl"/>
        </authorList>
    </citation>
    <scope>IDENTIFICATION</scope>
</reference>
<gene>
    <name evidence="5" type="primary">TTC4</name>
</gene>
<dbReference type="EMBL" id="AFYH01161970">
    <property type="status" value="NOT_ANNOTATED_CDS"/>
    <property type="molecule type" value="Genomic_DNA"/>
</dbReference>
<dbReference type="eggNOG" id="KOG0551">
    <property type="taxonomic scope" value="Eukaryota"/>
</dbReference>
<dbReference type="EMBL" id="AFYH01161969">
    <property type="status" value="NOT_ANNOTATED_CDS"/>
    <property type="molecule type" value="Genomic_DNA"/>
</dbReference>
<dbReference type="CDD" id="cd21380">
    <property type="entry name" value="CTWD_Cns1"/>
    <property type="match status" value="1"/>
</dbReference>
<dbReference type="PANTHER" id="PTHR46035">
    <property type="entry name" value="TETRATRICOPEPTIDE REPEAT PROTEIN 4"/>
    <property type="match status" value="1"/>
</dbReference>
<evidence type="ECO:0000313" key="6">
    <source>
        <dbReference type="Proteomes" id="UP000008672"/>
    </source>
</evidence>
<dbReference type="Bgee" id="ENSLACG00000004301">
    <property type="expression patterns" value="Expressed in chordate pharynx and 6 other cell types or tissues"/>
</dbReference>
<dbReference type="InterPro" id="IPR019734">
    <property type="entry name" value="TPR_rpt"/>
</dbReference>
<accession>H3A5B6</accession>
<evidence type="ECO:0000256" key="3">
    <source>
        <dbReference type="ARBA" id="ARBA00023602"/>
    </source>
</evidence>
<dbReference type="PANTHER" id="PTHR46035:SF1">
    <property type="entry name" value="TETRATRICOPEPTIDE REPEAT PROTEIN 4"/>
    <property type="match status" value="1"/>
</dbReference>
<comment type="similarity">
    <text evidence="3">Belongs to the TTC4 family.</text>
</comment>
<dbReference type="FunCoup" id="H3A5B6">
    <property type="interactions" value="3740"/>
</dbReference>
<dbReference type="GO" id="GO:0051879">
    <property type="term" value="F:Hsp90 protein binding"/>
    <property type="evidence" value="ECO:0007669"/>
    <property type="project" value="InterPro"/>
</dbReference>
<dbReference type="Proteomes" id="UP000008672">
    <property type="component" value="Unassembled WGS sequence"/>
</dbReference>
<sequence>MASQSPGGEEDFMDEFMDKFRSEKYKGGFKEETWEQEFENVPMFMKMAPTEINSEKNPELACLQSILFDDERPLEDQARTYKDEGNDYFKEKDYKKAIISYTEGLKKKCNDIELNVILYTNRAAAQFHLGNNRSSLNDVIAARKLKPSHLKAITRGALCHFELKNYKEAVAWCDDGLKIDPKDKKILDLRTKADKLKRAEERDARKAKMKEKKEQSEREALLKAIHERKIQLYVNQRVSSHNSEEEEEDDVPMILSNLSLGEVNSERATGAKVFLDDNGSLNWPVLFLYPEYGQTDFISAFHESARFIDHLMVMFGEELPAWDHEKKYYLSNLELYFEDEHREQIYQTNPECTLLKVLQHKRYFVKAGTPKFIILAKGSSFCKEFLLNKNVHWIKLLK</sequence>
<organism evidence="5 6">
    <name type="scientific">Latimeria chalumnae</name>
    <name type="common">Coelacanth</name>
    <dbReference type="NCBI Taxonomy" id="7897"/>
    <lineage>
        <taxon>Eukaryota</taxon>
        <taxon>Metazoa</taxon>
        <taxon>Chordata</taxon>
        <taxon>Craniata</taxon>
        <taxon>Vertebrata</taxon>
        <taxon>Euteleostomi</taxon>
        <taxon>Coelacanthiformes</taxon>
        <taxon>Coelacanthidae</taxon>
        <taxon>Latimeria</taxon>
    </lineage>
</organism>
<proteinExistence type="inferred from homology"/>
<reference evidence="6" key="1">
    <citation type="submission" date="2011-08" db="EMBL/GenBank/DDBJ databases">
        <title>The draft genome of Latimeria chalumnae.</title>
        <authorList>
            <person name="Di Palma F."/>
            <person name="Alfoldi J."/>
            <person name="Johnson J."/>
            <person name="Berlin A."/>
            <person name="Gnerre S."/>
            <person name="Jaffe D."/>
            <person name="MacCallum I."/>
            <person name="Young S."/>
            <person name="Walker B.J."/>
            <person name="Lander E."/>
            <person name="Lindblad-Toh K."/>
        </authorList>
    </citation>
    <scope>NUCLEOTIDE SEQUENCE [LARGE SCALE GENOMIC DNA]</scope>
    <source>
        <strain evidence="6">Wild caught</strain>
    </source>
</reference>
<keyword evidence="2" id="KW-0802">TPR repeat</keyword>
<dbReference type="Pfam" id="PF18972">
    <property type="entry name" value="Wheel"/>
    <property type="match status" value="1"/>
</dbReference>
<dbReference type="GO" id="GO:0006457">
    <property type="term" value="P:protein folding"/>
    <property type="evidence" value="ECO:0007669"/>
    <property type="project" value="TreeGrafter"/>
</dbReference>
<evidence type="ECO:0000259" key="4">
    <source>
        <dbReference type="Pfam" id="PF18972"/>
    </source>
</evidence>
<protein>
    <submittedName>
        <fullName evidence="5">Tetratricopeptide repeat domain 4</fullName>
    </submittedName>
</protein>
<dbReference type="OMA" id="WRAAQCA"/>
<dbReference type="InParanoid" id="H3A5B6"/>
<evidence type="ECO:0000256" key="1">
    <source>
        <dbReference type="ARBA" id="ARBA00022737"/>
    </source>
</evidence>
<name>H3A5B6_LATCH</name>
<dbReference type="GeneTree" id="ENSGT00510000049371"/>
<evidence type="ECO:0000256" key="2">
    <source>
        <dbReference type="ARBA" id="ARBA00022803"/>
    </source>
</evidence>
<dbReference type="Gene3D" id="1.25.40.10">
    <property type="entry name" value="Tetratricopeptide repeat domain"/>
    <property type="match status" value="1"/>
</dbReference>
<dbReference type="InterPro" id="IPR044059">
    <property type="entry name" value="Csn1/TTC4_wheel"/>
</dbReference>
<dbReference type="STRING" id="7897.ENSLACP00000004837"/>
<evidence type="ECO:0000313" key="5">
    <source>
        <dbReference type="Ensembl" id="ENSLACP00000004837.1"/>
    </source>
</evidence>
<dbReference type="InterPro" id="IPR011990">
    <property type="entry name" value="TPR-like_helical_dom_sf"/>
</dbReference>
<dbReference type="GO" id="GO:0005634">
    <property type="term" value="C:nucleus"/>
    <property type="evidence" value="ECO:0007669"/>
    <property type="project" value="TreeGrafter"/>
</dbReference>
<dbReference type="AlphaFoldDB" id="H3A5B6"/>
<keyword evidence="1" id="KW-0677">Repeat</keyword>
<dbReference type="GO" id="GO:0030544">
    <property type="term" value="F:Hsp70 protein binding"/>
    <property type="evidence" value="ECO:0007669"/>
    <property type="project" value="TreeGrafter"/>
</dbReference>
<dbReference type="GO" id="GO:0005829">
    <property type="term" value="C:cytosol"/>
    <property type="evidence" value="ECO:0007669"/>
    <property type="project" value="TreeGrafter"/>
</dbReference>